<dbReference type="InterPro" id="IPR029058">
    <property type="entry name" value="AB_hydrolase_fold"/>
</dbReference>
<dbReference type="AlphaFoldDB" id="A0A1E5IWD1"/>
<protein>
    <recommendedName>
        <fullName evidence="3">Fungal lipase-like domain-containing protein</fullName>
    </recommendedName>
</protein>
<evidence type="ECO:0008006" key="3">
    <source>
        <dbReference type="Google" id="ProtNLM"/>
    </source>
</evidence>
<dbReference type="Proteomes" id="UP000095230">
    <property type="component" value="Unassembled WGS sequence"/>
</dbReference>
<dbReference type="Gene3D" id="3.40.50.1820">
    <property type="entry name" value="alpha/beta hydrolase"/>
    <property type="match status" value="1"/>
</dbReference>
<name>A0A1E5IWD1_SHECO</name>
<accession>A0A1E5IWD1</accession>
<dbReference type="SUPFAM" id="SSF53474">
    <property type="entry name" value="alpha/beta-Hydrolases"/>
    <property type="match status" value="1"/>
</dbReference>
<reference evidence="1 2" key="1">
    <citation type="submission" date="2016-07" db="EMBL/GenBank/DDBJ databases">
        <title>Whole-genome of two Shewanella species isolated from a digestive organ of sea cucumber Apostichopus japonicus Selenka 1867.</title>
        <authorList>
            <person name="Hong H.-H."/>
            <person name="Choi H."/>
            <person name="Cheon S."/>
            <person name="Oh J.-S."/>
            <person name="Lee H.-G."/>
            <person name="Park C."/>
        </authorList>
    </citation>
    <scope>NUCLEOTIDE SEQUENCE [LARGE SCALE GENOMIC DNA]</scope>
    <source>
        <strain evidence="1 2">CSB03KR</strain>
    </source>
</reference>
<dbReference type="RefSeq" id="WP_069670632.1">
    <property type="nucleotide sequence ID" value="NZ_MCBT01000015.1"/>
</dbReference>
<organism evidence="1 2">
    <name type="scientific">Shewanella colwelliana</name>
    <name type="common">Alteromonas colwelliana</name>
    <dbReference type="NCBI Taxonomy" id="23"/>
    <lineage>
        <taxon>Bacteria</taxon>
        <taxon>Pseudomonadati</taxon>
        <taxon>Pseudomonadota</taxon>
        <taxon>Gammaproteobacteria</taxon>
        <taxon>Alteromonadales</taxon>
        <taxon>Shewanellaceae</taxon>
        <taxon>Shewanella</taxon>
    </lineage>
</organism>
<proteinExistence type="predicted"/>
<evidence type="ECO:0000313" key="1">
    <source>
        <dbReference type="EMBL" id="OEG74860.1"/>
    </source>
</evidence>
<gene>
    <name evidence="1" type="ORF">BEL05_02065</name>
</gene>
<dbReference type="STRING" id="23.BEL05_02065"/>
<comment type="caution">
    <text evidence="1">The sequence shown here is derived from an EMBL/GenBank/DDBJ whole genome shotgun (WGS) entry which is preliminary data.</text>
</comment>
<dbReference type="EMBL" id="MCBT01000015">
    <property type="protein sequence ID" value="OEG74860.1"/>
    <property type="molecule type" value="Genomic_DNA"/>
</dbReference>
<sequence>MNITEAFKNALLADATYAIKGSIATEPSTLLSELTERLGSSLAHYVVDNFDIDFNSIINTSEILGSGFDASVWTEKASGKTTGKTYVALRGTDFNIQDLLTDSYLALSGGAQDQIASMVNWWLASTTPIGEQALQIKYQVTTTTNFINWVEAPSIEGTGTLAGVNNISVTGHSLGGHLASAFTRLFGGQWNIEHTSTFNSAGFTGSRFC</sequence>
<dbReference type="OrthoDB" id="1676884at2"/>
<evidence type="ECO:0000313" key="2">
    <source>
        <dbReference type="Proteomes" id="UP000095230"/>
    </source>
</evidence>